<reference evidence="1" key="1">
    <citation type="submission" date="2018-05" db="EMBL/GenBank/DDBJ databases">
        <authorList>
            <person name="Lanie J.A."/>
            <person name="Ng W.-L."/>
            <person name="Kazmierczak K.M."/>
            <person name="Andrzejewski T.M."/>
            <person name="Davidsen T.M."/>
            <person name="Wayne K.J."/>
            <person name="Tettelin H."/>
            <person name="Glass J.I."/>
            <person name="Rusch D."/>
            <person name="Podicherti R."/>
            <person name="Tsui H.-C.T."/>
            <person name="Winkler M.E."/>
        </authorList>
    </citation>
    <scope>NUCLEOTIDE SEQUENCE</scope>
</reference>
<accession>A0A382IS34</accession>
<dbReference type="AlphaFoldDB" id="A0A382IS34"/>
<evidence type="ECO:0000313" key="1">
    <source>
        <dbReference type="EMBL" id="SVC02007.1"/>
    </source>
</evidence>
<organism evidence="1">
    <name type="scientific">marine metagenome</name>
    <dbReference type="NCBI Taxonomy" id="408172"/>
    <lineage>
        <taxon>unclassified sequences</taxon>
        <taxon>metagenomes</taxon>
        <taxon>ecological metagenomes</taxon>
    </lineage>
</organism>
<gene>
    <name evidence="1" type="ORF">METZ01_LOCUS254861</name>
</gene>
<proteinExistence type="predicted"/>
<protein>
    <submittedName>
        <fullName evidence="1">Uncharacterized protein</fullName>
    </submittedName>
</protein>
<dbReference type="EMBL" id="UINC01068981">
    <property type="protein sequence ID" value="SVC02007.1"/>
    <property type="molecule type" value="Genomic_DNA"/>
</dbReference>
<sequence>MSVSARRAAHAAEVISEHHIGFQPPQTQAHPLPYMLFHLGLRSMNGRSVPWDLEGENDVEGTERRAGTEWGQMRSTIGKGLVFVVDYRHLHQLEPEKAWNADR</sequence>
<name>A0A382IS34_9ZZZZ</name>